<protein>
    <submittedName>
        <fullName evidence="1">Uncharacterized protein</fullName>
    </submittedName>
</protein>
<dbReference type="EMBL" id="MZ244210">
    <property type="protein sequence ID" value="QWY26497.1"/>
    <property type="molecule type" value="Genomic_DNA"/>
</dbReference>
<evidence type="ECO:0000313" key="1">
    <source>
        <dbReference type="EMBL" id="QWY26497.1"/>
    </source>
</evidence>
<organism evidence="1">
    <name type="scientific">Ranid herpesvirus 4</name>
    <dbReference type="NCBI Taxonomy" id="2849006"/>
    <lineage>
        <taxon>Viruses</taxon>
        <taxon>Duplodnaviria</taxon>
        <taxon>Heunggongvirae</taxon>
        <taxon>Peploviricota</taxon>
        <taxon>Herviviricetes</taxon>
        <taxon>Herpesvirales</taxon>
    </lineage>
</organism>
<sequence>MKKYQLMTHCEFKLYHWFLGLDVREGLLITNLINMDAAVLEKEFDRFCTICFPDTTTSNVYELFLIKSTLRSKTNLLTAMDKIFSISGVTLRMSPLSFELVRPSTFTQYYKRYKKSFDRIFEWIILFPDLQKEIQTIIHSERFYS</sequence>
<accession>A0A8F3HT11</accession>
<name>A0A8F3HT11_9VIRU</name>
<reference evidence="1" key="2">
    <citation type="submission" date="2021-04" db="EMBL/GenBank/DDBJ databases">
        <authorList>
            <person name="Chen X."/>
            <person name="Shi M."/>
            <person name="Wu W."/>
        </authorList>
    </citation>
    <scope>NUCLEOTIDE SEQUENCE</scope>
    <source>
        <strain evidence="1">Cxx6</strain>
    </source>
</reference>
<proteinExistence type="predicted"/>
<reference evidence="1" key="1">
    <citation type="journal article" date="2021" name="Viruses">
        <title>Discovery and Characterization of Actively Replicating DNA and Retro-Transcribing Viruses in Lower Vertebrate Hosts Based on RNA Sequencing.</title>
        <authorList>
            <person name="Chen X.X."/>
            <person name="Wu W.C."/>
            <person name="Shi M."/>
        </authorList>
    </citation>
    <scope>NUCLEOTIDE SEQUENCE</scope>
    <source>
        <strain evidence="1">Cxx6</strain>
    </source>
</reference>